<dbReference type="InterPro" id="IPR014043">
    <property type="entry name" value="Acyl_transferase_dom"/>
</dbReference>
<dbReference type="SUPFAM" id="SSF51735">
    <property type="entry name" value="NAD(P)-binding Rossmann-fold domains"/>
    <property type="match status" value="2"/>
</dbReference>
<dbReference type="Proteomes" id="UP000584374">
    <property type="component" value="Unassembled WGS sequence"/>
</dbReference>
<evidence type="ECO:0000256" key="3">
    <source>
        <dbReference type="ARBA" id="ARBA00022679"/>
    </source>
</evidence>
<dbReference type="InterPro" id="IPR020807">
    <property type="entry name" value="PKS_DH"/>
</dbReference>
<evidence type="ECO:0000313" key="9">
    <source>
        <dbReference type="Proteomes" id="UP000584374"/>
    </source>
</evidence>
<dbReference type="Gene3D" id="3.40.47.10">
    <property type="match status" value="1"/>
</dbReference>
<dbReference type="SUPFAM" id="SSF47336">
    <property type="entry name" value="ACP-like"/>
    <property type="match status" value="1"/>
</dbReference>
<dbReference type="InterPro" id="IPR020841">
    <property type="entry name" value="PKS_Beta-ketoAc_synthase_dom"/>
</dbReference>
<dbReference type="SMART" id="SM01294">
    <property type="entry name" value="PKS_PP_betabranch"/>
    <property type="match status" value="1"/>
</dbReference>
<feature type="region of interest" description="C-terminal hotdog fold" evidence="4">
    <location>
        <begin position="1030"/>
        <end position="1161"/>
    </location>
</feature>
<dbReference type="Pfam" id="PF08659">
    <property type="entry name" value="KR"/>
    <property type="match status" value="1"/>
</dbReference>
<sequence>MSIDVPENVPAALEPVAVIGIGCRFPGEADSPDAFWDLLLAGTDTSSEVPGDRWQSYVELSHQHASVLRNTVGRGSFLTGIDGFDADFFGITPREAELMDPQQRILLEVAWEALEHAGIPPYSLAGSETGVFVGSCTDDYRRHLLEDVANMDAWSGIGAARCAVANRLSHVLDLRGPSLAVDTACSASLVALHLACQSLRSAESGLALVAGVNLLVSPGETVTLDLAGALAADGRSKAFDATADGYGRGEGCGVVVLKRLADAQRDGDRVLALVRGSAVSQDGYTNGIMAPNPVAQEHVMVRACRHAGVDPRTVGFVEAHGTGTLLGDPLEAAAISAVYGADRADDGCFIGSVKANIGHLEGAAGVAGVIKAVLALSRAEIPATPMASGPNPGIPWQDNGLRLTTERVRWPGTGEPRRAGVSGFGYGGTVAHIVLEEAPEAPPTREADVPRDRLFALSAASEEALGRRASDLADWLSKQGKEVSLDSLGHTLATRRSHLGHRAAVAAASRAGLIERLHALAQDEPADDVVTGSPLPDGGAGLVWVFSGHGSQWTGMGRELLATEPAFAAVLDELAPVFADEIGFTPRQVLEDGALDEVSRIQSMIFAMQVGLAAVWRDRGLAPAAVIGHSVGEIAAAVCAGALDLVSGARLSCRRSKLLSQEAGKGAMAMVGLPLAEVEQRLADRPGVVAGIHSSPMSTVVSGDPGAVEAVAGEWQAEGLVVRRVASDVAFHSPRMDLLAEELAGAVSELRPAQPEIPVYTTALPDPRTVPVFDGTYWAANLRNPVRLAGAVTAAAEDGHRAFLEISPHPVVTHSISETLSQQGIEAAFVGGTLRRNRSEQRSLLAALGSLHCHGLDVDWSRLFPAGELVAAPANPWRHRSLWWRPQLGGGGGAQSHDPHSQTLLGAEIPVAGSAVRVWQSSLDDSNRPYPGSHSINGVEIVPAAVFITSFFAAAAPACPPPTLRKIAMRSPLMTADRREIQVVLDGDTLRLASRAADVDSGPGWDTHTDATVAAEPGELPARLSLPAPVERAAATLVHDRLSAVGVPSTGFDWTVEELWRGDGVLRGTVAFGRSMTWAPVLDAVMTLAPVAYPGDPVLRMVVEADEVTVSGEPPESATIDIAVRADSPDTVDVTVVTTDDVVTAHVSGLRYAVIGAEDAVSADPRTLVHEVAWHPYEPVADVSADRALVLVGPHDALAEQLTVQARAAGRDCRLLADPEQVDDLADADVCLMLPADAPDGAEARRRPLATVAQRLAEAGSGRLWCLTTGAVRTGADTEPQLCTDTAAVIGAGRTLAGTWPESWGAVVDLDDAAVTDAAGTAKTVLRMLGAASGEAVIAVRQGQPLVARLSRVATQPSHPPAPCRPEGTYLISGGPGPLGLAAADRLVGLGAKRILFVTPEEFPSRSQWESVVDDKWAGQVNGVLALEARGITVRVLALDIADSTQAALLADPDRSGFPPVRGVVSLTEPGAQEFGSRARGTQVMHELFPPGTLDFFTVFSAGDQMLSLPGTELDGAELDGAACALLDAIVAQRAEAGERALSLGVVAGHGITVASVAAAWDVADRRGPGVYPVFQDDQPQLLERALPVLSELGAVAEEPVETDELSTLDPEQLQATLAGEVRSLIAKEMKLDPADLVPTRSLAEQGMDSILTIMVRRRLEKRFECRLPSTLLWQTPTVSAIAGHVADLLSVAAGEANR</sequence>
<dbReference type="InterPro" id="IPR049552">
    <property type="entry name" value="PKS_DH_N"/>
</dbReference>
<feature type="region of interest" description="N-terminal hotdog fold" evidence="4">
    <location>
        <begin position="902"/>
        <end position="1020"/>
    </location>
</feature>
<dbReference type="PROSITE" id="PS52004">
    <property type="entry name" value="KS3_2"/>
    <property type="match status" value="1"/>
</dbReference>
<dbReference type="Pfam" id="PF00550">
    <property type="entry name" value="PP-binding"/>
    <property type="match status" value="1"/>
</dbReference>
<dbReference type="PANTHER" id="PTHR43775">
    <property type="entry name" value="FATTY ACID SYNTHASE"/>
    <property type="match status" value="1"/>
</dbReference>
<accession>A0A840Q359</accession>
<dbReference type="PROSITE" id="PS00606">
    <property type="entry name" value="KS3_1"/>
    <property type="match status" value="1"/>
</dbReference>
<dbReference type="InterPro" id="IPR009081">
    <property type="entry name" value="PP-bd_ACP"/>
</dbReference>
<dbReference type="RefSeq" id="WP_376775071.1">
    <property type="nucleotide sequence ID" value="NZ_JACHIW010000001.1"/>
</dbReference>
<feature type="domain" description="PKS/mFAS DH" evidence="7">
    <location>
        <begin position="902"/>
        <end position="1161"/>
    </location>
</feature>
<evidence type="ECO:0000259" key="5">
    <source>
        <dbReference type="PROSITE" id="PS50075"/>
    </source>
</evidence>
<evidence type="ECO:0000256" key="4">
    <source>
        <dbReference type="PROSITE-ProRule" id="PRU01363"/>
    </source>
</evidence>
<dbReference type="InterPro" id="IPR016036">
    <property type="entry name" value="Malonyl_transacylase_ACP-bd"/>
</dbReference>
<keyword evidence="2" id="KW-0597">Phosphoprotein</keyword>
<dbReference type="Pfam" id="PF00109">
    <property type="entry name" value="ketoacyl-synt"/>
    <property type="match status" value="1"/>
</dbReference>
<evidence type="ECO:0000256" key="1">
    <source>
        <dbReference type="ARBA" id="ARBA00022450"/>
    </source>
</evidence>
<feature type="active site" description="Proton donor; for dehydratase activity" evidence="4">
    <location>
        <position position="1083"/>
    </location>
</feature>
<feature type="domain" description="Carrier" evidence="5">
    <location>
        <begin position="1616"/>
        <end position="1690"/>
    </location>
</feature>
<dbReference type="InterPro" id="IPR018201">
    <property type="entry name" value="Ketoacyl_synth_AS"/>
</dbReference>
<dbReference type="InterPro" id="IPR013968">
    <property type="entry name" value="PKS_KR"/>
</dbReference>
<dbReference type="SUPFAM" id="SSF52151">
    <property type="entry name" value="FabD/lysophospholipase-like"/>
    <property type="match status" value="1"/>
</dbReference>
<dbReference type="Gene3D" id="3.30.70.3290">
    <property type="match status" value="1"/>
</dbReference>
<keyword evidence="9" id="KW-1185">Reference proteome</keyword>
<dbReference type="InterPro" id="IPR014031">
    <property type="entry name" value="Ketoacyl_synth_C"/>
</dbReference>
<dbReference type="PROSITE" id="PS50075">
    <property type="entry name" value="CARRIER"/>
    <property type="match status" value="1"/>
</dbReference>
<proteinExistence type="predicted"/>
<dbReference type="SUPFAM" id="SSF53901">
    <property type="entry name" value="Thiolase-like"/>
    <property type="match status" value="1"/>
</dbReference>
<dbReference type="Gene3D" id="3.40.366.10">
    <property type="entry name" value="Malonyl-Coenzyme A Acyl Carrier Protein, domain 2"/>
    <property type="match status" value="1"/>
</dbReference>
<dbReference type="EMBL" id="JACHIW010000001">
    <property type="protein sequence ID" value="MBB5156952.1"/>
    <property type="molecule type" value="Genomic_DNA"/>
</dbReference>
<feature type="domain" description="Ketosynthase family 3 (KS3)" evidence="6">
    <location>
        <begin position="13"/>
        <end position="437"/>
    </location>
</feature>
<organism evidence="8 9">
    <name type="scientific">Saccharopolyspora phatthalungensis</name>
    <dbReference type="NCBI Taxonomy" id="664693"/>
    <lineage>
        <taxon>Bacteria</taxon>
        <taxon>Bacillati</taxon>
        <taxon>Actinomycetota</taxon>
        <taxon>Actinomycetes</taxon>
        <taxon>Pseudonocardiales</taxon>
        <taxon>Pseudonocardiaceae</taxon>
        <taxon>Saccharopolyspora</taxon>
    </lineage>
</organism>
<evidence type="ECO:0000313" key="8">
    <source>
        <dbReference type="EMBL" id="MBB5156952.1"/>
    </source>
</evidence>
<dbReference type="InterPro" id="IPR020806">
    <property type="entry name" value="PKS_PP-bd"/>
</dbReference>
<dbReference type="PROSITE" id="PS52019">
    <property type="entry name" value="PKS_MFAS_DH"/>
    <property type="match status" value="1"/>
</dbReference>
<dbReference type="SUPFAM" id="SSF55048">
    <property type="entry name" value="Probable ACP-binding domain of malonyl-CoA ACP transacylase"/>
    <property type="match status" value="1"/>
</dbReference>
<reference evidence="8 9" key="1">
    <citation type="submission" date="2020-08" db="EMBL/GenBank/DDBJ databases">
        <title>Sequencing the genomes of 1000 actinobacteria strains.</title>
        <authorList>
            <person name="Klenk H.-P."/>
        </authorList>
    </citation>
    <scope>NUCLEOTIDE SEQUENCE [LARGE SCALE GENOMIC DNA]</scope>
    <source>
        <strain evidence="8 9">DSM 45584</strain>
    </source>
</reference>
<dbReference type="InterPro" id="IPR042104">
    <property type="entry name" value="PKS_dehydratase_sf"/>
</dbReference>
<dbReference type="SMART" id="SM00827">
    <property type="entry name" value="PKS_AT"/>
    <property type="match status" value="1"/>
</dbReference>
<dbReference type="InterPro" id="IPR036736">
    <property type="entry name" value="ACP-like_sf"/>
</dbReference>
<dbReference type="SMART" id="SM00822">
    <property type="entry name" value="PKS_KR"/>
    <property type="match status" value="1"/>
</dbReference>
<dbReference type="Pfam" id="PF02801">
    <property type="entry name" value="Ketoacyl-synt_C"/>
    <property type="match status" value="1"/>
</dbReference>
<comment type="caution">
    <text evidence="8">The sequence shown here is derived from an EMBL/GenBank/DDBJ whole genome shotgun (WGS) entry which is preliminary data.</text>
</comment>
<dbReference type="Pfam" id="PF16197">
    <property type="entry name" value="KAsynt_C_assoc"/>
    <property type="match status" value="1"/>
</dbReference>
<dbReference type="InterPro" id="IPR036291">
    <property type="entry name" value="NAD(P)-bd_dom_sf"/>
</dbReference>
<dbReference type="GO" id="GO:0004312">
    <property type="term" value="F:fatty acid synthase activity"/>
    <property type="evidence" value="ECO:0007669"/>
    <property type="project" value="TreeGrafter"/>
</dbReference>
<protein>
    <submittedName>
        <fullName evidence="8">6-methylsalicylic acid synthase</fullName>
        <ecNumber evidence="8">2.3.1.165</ecNumber>
    </submittedName>
</protein>
<keyword evidence="3 8" id="KW-0808">Transferase</keyword>
<dbReference type="GO" id="GO:0004315">
    <property type="term" value="F:3-oxoacyl-[acyl-carrier-protein] synthase activity"/>
    <property type="evidence" value="ECO:0007669"/>
    <property type="project" value="InterPro"/>
</dbReference>
<dbReference type="InterPro" id="IPR016039">
    <property type="entry name" value="Thiolase-like"/>
</dbReference>
<dbReference type="InterPro" id="IPR032821">
    <property type="entry name" value="PKS_assoc"/>
</dbReference>
<dbReference type="GO" id="GO:0006633">
    <property type="term" value="P:fatty acid biosynthetic process"/>
    <property type="evidence" value="ECO:0007669"/>
    <property type="project" value="InterPro"/>
</dbReference>
<evidence type="ECO:0000256" key="2">
    <source>
        <dbReference type="ARBA" id="ARBA00022553"/>
    </source>
</evidence>
<keyword evidence="8" id="KW-0012">Acyltransferase</keyword>
<keyword evidence="1" id="KW-0596">Phosphopantetheine</keyword>
<dbReference type="InterPro" id="IPR057326">
    <property type="entry name" value="KR_dom"/>
</dbReference>
<dbReference type="InterPro" id="IPR001227">
    <property type="entry name" value="Ac_transferase_dom_sf"/>
</dbReference>
<dbReference type="CDD" id="cd00833">
    <property type="entry name" value="PKS"/>
    <property type="match status" value="1"/>
</dbReference>
<dbReference type="Gene3D" id="3.10.129.110">
    <property type="entry name" value="Polyketide synthase dehydratase"/>
    <property type="match status" value="1"/>
</dbReference>
<dbReference type="InterPro" id="IPR050091">
    <property type="entry name" value="PKS_NRPS_Biosynth_Enz"/>
</dbReference>
<dbReference type="FunFam" id="3.40.47.10:FF:000019">
    <property type="entry name" value="Polyketide synthase type I"/>
    <property type="match status" value="1"/>
</dbReference>
<dbReference type="Gene3D" id="1.10.1200.10">
    <property type="entry name" value="ACP-like"/>
    <property type="match status" value="1"/>
</dbReference>
<dbReference type="PANTHER" id="PTHR43775:SF37">
    <property type="entry name" value="SI:DKEY-61P9.11"/>
    <property type="match status" value="1"/>
</dbReference>
<dbReference type="InterPro" id="IPR049900">
    <property type="entry name" value="PKS_mFAS_DH"/>
</dbReference>
<dbReference type="SMART" id="SM00826">
    <property type="entry name" value="PKS_DH"/>
    <property type="match status" value="1"/>
</dbReference>
<feature type="active site" description="Proton acceptor; for dehydratase activity" evidence="4">
    <location>
        <position position="934"/>
    </location>
</feature>
<dbReference type="InterPro" id="IPR014030">
    <property type="entry name" value="Ketoacyl_synth_N"/>
</dbReference>
<evidence type="ECO:0000259" key="6">
    <source>
        <dbReference type="PROSITE" id="PS52004"/>
    </source>
</evidence>
<dbReference type="Gene3D" id="3.40.50.720">
    <property type="entry name" value="NAD(P)-binding Rossmann-like Domain"/>
    <property type="match status" value="1"/>
</dbReference>
<dbReference type="SMART" id="SM00825">
    <property type="entry name" value="PKS_KS"/>
    <property type="match status" value="1"/>
</dbReference>
<dbReference type="Pfam" id="PF00698">
    <property type="entry name" value="Acyl_transf_1"/>
    <property type="match status" value="1"/>
</dbReference>
<dbReference type="GO" id="GO:0031177">
    <property type="term" value="F:phosphopantetheine binding"/>
    <property type="evidence" value="ECO:0007669"/>
    <property type="project" value="InterPro"/>
</dbReference>
<dbReference type="GO" id="GO:0050641">
    <property type="term" value="F:6-methylsalicylic acid synthase activity"/>
    <property type="evidence" value="ECO:0007669"/>
    <property type="project" value="UniProtKB-EC"/>
</dbReference>
<evidence type="ECO:0000259" key="7">
    <source>
        <dbReference type="PROSITE" id="PS52019"/>
    </source>
</evidence>
<dbReference type="Pfam" id="PF21089">
    <property type="entry name" value="PKS_DH_N"/>
    <property type="match status" value="1"/>
</dbReference>
<dbReference type="InterPro" id="IPR016035">
    <property type="entry name" value="Acyl_Trfase/lysoPLipase"/>
</dbReference>
<name>A0A840Q359_9PSEU</name>
<dbReference type="EC" id="2.3.1.165" evidence="8"/>
<gene>
    <name evidence="8" type="ORF">BJ970_004486</name>
</gene>
<dbReference type="SMART" id="SM00823">
    <property type="entry name" value="PKS_PP"/>
    <property type="match status" value="1"/>
</dbReference>